<dbReference type="PATRIC" id="fig|907488.3.peg.1501"/>
<feature type="transmembrane region" description="Helical" evidence="10">
    <location>
        <begin position="124"/>
        <end position="143"/>
    </location>
</feature>
<feature type="transmembrane region" description="Helical" evidence="10">
    <location>
        <begin position="34"/>
        <end position="57"/>
    </location>
</feature>
<evidence type="ECO:0000256" key="5">
    <source>
        <dbReference type="ARBA" id="ARBA00022519"/>
    </source>
</evidence>
<evidence type="ECO:0000256" key="4">
    <source>
        <dbReference type="ARBA" id="ARBA00022475"/>
    </source>
</evidence>
<reference evidence="11 12" key="1">
    <citation type="submission" date="2010-10" db="EMBL/GenBank/DDBJ databases">
        <authorList>
            <person name="Chen C."/>
            <person name="Kittichotirat W."/>
            <person name="Asikainen S."/>
            <person name="Bumgarner R."/>
        </authorList>
    </citation>
    <scope>NUCLEOTIDE SEQUENCE [LARGE SCALE GENOMIC DNA]</scope>
    <source>
        <strain evidence="11 12">SC1083</strain>
    </source>
</reference>
<evidence type="ECO:0000256" key="10">
    <source>
        <dbReference type="RuleBase" id="RU367149"/>
    </source>
</evidence>
<dbReference type="PANTHER" id="PTHR46997:SF2">
    <property type="entry name" value="TYROSINE-SPECIFIC TRANSPORT SYSTEM"/>
    <property type="match status" value="1"/>
</dbReference>
<dbReference type="PROSITE" id="PS00594">
    <property type="entry name" value="AROMATIC_AA_PERMEASE_1"/>
    <property type="match status" value="1"/>
</dbReference>
<keyword evidence="11" id="KW-0418">Kinase</keyword>
<dbReference type="PRINTS" id="PR00166">
    <property type="entry name" value="AROAAPRMEASE"/>
</dbReference>
<dbReference type="InterPro" id="IPR018227">
    <property type="entry name" value="Amino_acid_transport_2"/>
</dbReference>
<feature type="transmembrane region" description="Helical" evidence="10">
    <location>
        <begin position="341"/>
        <end position="363"/>
    </location>
</feature>
<name>G4A9L7_AGGAC</name>
<comment type="subcellular location">
    <subcellularLocation>
        <location evidence="1 10">Cell inner membrane</location>
        <topology evidence="1 10">Multi-pass membrane protein</topology>
    </subcellularLocation>
</comment>
<dbReference type="GO" id="GO:0016301">
    <property type="term" value="F:kinase activity"/>
    <property type="evidence" value="ECO:0007669"/>
    <property type="project" value="UniProtKB-KW"/>
</dbReference>
<evidence type="ECO:0000256" key="8">
    <source>
        <dbReference type="ARBA" id="ARBA00022989"/>
    </source>
</evidence>
<dbReference type="RefSeq" id="WP_005558297.1">
    <property type="nucleotide sequence ID" value="NZ_AEJM01000032.1"/>
</dbReference>
<feature type="transmembrane region" description="Helical" evidence="10">
    <location>
        <begin position="7"/>
        <end position="28"/>
    </location>
</feature>
<keyword evidence="5 10" id="KW-0997">Cell inner membrane</keyword>
<dbReference type="AlphaFoldDB" id="G4A9L7"/>
<evidence type="ECO:0000256" key="7">
    <source>
        <dbReference type="ARBA" id="ARBA00022970"/>
    </source>
</evidence>
<feature type="transmembrane region" description="Helical" evidence="10">
    <location>
        <begin position="194"/>
        <end position="212"/>
    </location>
</feature>
<dbReference type="GO" id="GO:0003333">
    <property type="term" value="P:amino acid transmembrane transport"/>
    <property type="evidence" value="ECO:0007669"/>
    <property type="project" value="InterPro"/>
</dbReference>
<comment type="function">
    <text evidence="10">Involved in transporting aromatic amino acids across the cytoplasmic membrane.</text>
</comment>
<comment type="similarity">
    <text evidence="2 10">Belongs to the amino acid/polyamine transporter 2 family. Mtr/TnaB/TyrP permease subfamily.</text>
</comment>
<feature type="transmembrane region" description="Helical" evidence="10">
    <location>
        <begin position="375"/>
        <end position="398"/>
    </location>
</feature>
<sequence>MLLKNKTFGSALIIAGTAIGAGMLAMPLTSAGMGFAFTAALLIGLWLLLAYSGLLFVEVYQTAKRKDDGVATLAEKYFGIPGRIISTLSLFILLYALSAAYMAGGGTLLANALPKDFLGSADSTLKISILIFTFILGAFVVIGTKGVDSITRVLFSGKIIVSILVLAIMLPKVIGENLMAMPLDYPLILSASPIFFTSFGFHVVMGSINNYLEGDVKRFRSAIIIGTAIPLIAYLLWQLATHGILSQNEFVAVLKDDPTLTGLINATKTLQDTTLLSQVLPILYSLALITSFLGVALGLFEGLNDLFKRTKIPANRVSLTIATFIPPLIFALFYPNGFLAALGYAGLLCAFYCLILPIGLAWRTRKQYQNLPYRVAGGNLMLVVALIIGIIIIIIPFLTEAGILPRVVG</sequence>
<keyword evidence="7 10" id="KW-0029">Amino-acid transport</keyword>
<dbReference type="InterPro" id="IPR013061">
    <property type="entry name" value="Trp/try_permease_CS"/>
</dbReference>
<dbReference type="Proteomes" id="UP000005508">
    <property type="component" value="Unassembled WGS sequence"/>
</dbReference>
<accession>G4A9L7</accession>
<keyword evidence="6 10" id="KW-0812">Transmembrane</keyword>
<evidence type="ECO:0000313" key="12">
    <source>
        <dbReference type="Proteomes" id="UP000005508"/>
    </source>
</evidence>
<evidence type="ECO:0000256" key="6">
    <source>
        <dbReference type="ARBA" id="ARBA00022692"/>
    </source>
</evidence>
<feature type="transmembrane region" description="Helical" evidence="10">
    <location>
        <begin position="219"/>
        <end position="237"/>
    </location>
</feature>
<protein>
    <recommendedName>
        <fullName evidence="10">Aromatic amino acid permease</fullName>
    </recommendedName>
</protein>
<dbReference type="EMBL" id="AEJM01000032">
    <property type="protein sequence ID" value="EGY33303.1"/>
    <property type="molecule type" value="Genomic_DNA"/>
</dbReference>
<keyword evidence="11" id="KW-0808">Transferase</keyword>
<dbReference type="Pfam" id="PF03222">
    <property type="entry name" value="Trp_Tyr_perm"/>
    <property type="match status" value="1"/>
</dbReference>
<keyword evidence="3 10" id="KW-0813">Transport</keyword>
<feature type="transmembrane region" description="Helical" evidence="10">
    <location>
        <begin position="84"/>
        <end position="104"/>
    </location>
</feature>
<organism evidence="11 12">
    <name type="scientific">Aggregatibacter actinomycetemcomitans serotype e str. SC1083</name>
    <dbReference type="NCBI Taxonomy" id="907488"/>
    <lineage>
        <taxon>Bacteria</taxon>
        <taxon>Pseudomonadati</taxon>
        <taxon>Pseudomonadota</taxon>
        <taxon>Gammaproteobacteria</taxon>
        <taxon>Pasteurellales</taxon>
        <taxon>Pasteurellaceae</taxon>
        <taxon>Aggregatibacter</taxon>
    </lineage>
</organism>
<feature type="transmembrane region" description="Helical" evidence="10">
    <location>
        <begin position="282"/>
        <end position="303"/>
    </location>
</feature>
<gene>
    <name evidence="11" type="ORF">SC1083_1533</name>
</gene>
<comment type="caution">
    <text evidence="11">The sequence shown here is derived from an EMBL/GenBank/DDBJ whole genome shotgun (WGS) entry which is preliminary data.</text>
</comment>
<dbReference type="GO" id="GO:0015173">
    <property type="term" value="F:aromatic amino acid transmembrane transporter activity"/>
    <property type="evidence" value="ECO:0007669"/>
    <property type="project" value="UniProtKB-UniRule"/>
</dbReference>
<keyword evidence="9 10" id="KW-0472">Membrane</keyword>
<evidence type="ECO:0000256" key="9">
    <source>
        <dbReference type="ARBA" id="ARBA00023136"/>
    </source>
</evidence>
<evidence type="ECO:0000313" key="11">
    <source>
        <dbReference type="EMBL" id="EGY33303.1"/>
    </source>
</evidence>
<evidence type="ECO:0000256" key="1">
    <source>
        <dbReference type="ARBA" id="ARBA00004429"/>
    </source>
</evidence>
<evidence type="ECO:0000256" key="2">
    <source>
        <dbReference type="ARBA" id="ARBA00005452"/>
    </source>
</evidence>
<dbReference type="NCBIfam" id="TIGR00837">
    <property type="entry name" value="araaP"/>
    <property type="match status" value="1"/>
</dbReference>
<feature type="transmembrane region" description="Helical" evidence="10">
    <location>
        <begin position="315"/>
        <end position="335"/>
    </location>
</feature>
<dbReference type="GO" id="GO:0005886">
    <property type="term" value="C:plasma membrane"/>
    <property type="evidence" value="ECO:0007669"/>
    <property type="project" value="UniProtKB-SubCell"/>
</dbReference>
<proteinExistence type="inferred from homology"/>
<evidence type="ECO:0000256" key="3">
    <source>
        <dbReference type="ARBA" id="ARBA00022448"/>
    </source>
</evidence>
<feature type="transmembrane region" description="Helical" evidence="10">
    <location>
        <begin position="155"/>
        <end position="174"/>
    </location>
</feature>
<keyword evidence="4 10" id="KW-1003">Cell membrane</keyword>
<dbReference type="InterPro" id="IPR013059">
    <property type="entry name" value="Trp_tyr_transpt"/>
</dbReference>
<keyword evidence="8 10" id="KW-1133">Transmembrane helix</keyword>
<dbReference type="PANTHER" id="PTHR46997">
    <property type="entry name" value="LOW AFFINITY TRYPTOPHAN PERMEASE-RELATED"/>
    <property type="match status" value="1"/>
</dbReference>
<dbReference type="Gene3D" id="1.20.1740.10">
    <property type="entry name" value="Amino acid/polyamine transporter I"/>
    <property type="match status" value="1"/>
</dbReference>